<protein>
    <submittedName>
        <fullName evidence="1">Uncharacterized protein</fullName>
    </submittedName>
</protein>
<reference evidence="1 2" key="1">
    <citation type="submission" date="2016-10" db="EMBL/GenBank/DDBJ databases">
        <title>Paenibacillus species isolates.</title>
        <authorList>
            <person name="Beno S.M."/>
        </authorList>
    </citation>
    <scope>NUCLEOTIDE SEQUENCE [LARGE SCALE GENOMIC DNA]</scope>
    <source>
        <strain evidence="1 2">FSL H7-0710</strain>
    </source>
</reference>
<proteinExistence type="predicted"/>
<evidence type="ECO:0000313" key="1">
    <source>
        <dbReference type="EMBL" id="OMD42577.1"/>
    </source>
</evidence>
<dbReference type="AlphaFoldDB" id="A0A1R0Y5F2"/>
<accession>A0A1R0Y5F2</accession>
<evidence type="ECO:0000313" key="2">
    <source>
        <dbReference type="Proteomes" id="UP000187439"/>
    </source>
</evidence>
<gene>
    <name evidence="1" type="ORF">BSK52_07140</name>
</gene>
<comment type="caution">
    <text evidence="1">The sequence shown here is derived from an EMBL/GenBank/DDBJ whole genome shotgun (WGS) entry which is preliminary data.</text>
</comment>
<sequence length="118" mass="13386">MSTEWKDEVTEHLAKYREERAELISCLSTVIGEFAPSVYGVKADFDEIKAFPYTARVKLIFKGAGDIQFEVSKDILSAYNLIKDEVGFSRAHKPATSEEIQNSIRIMIVTEVKKQIRA</sequence>
<dbReference type="Proteomes" id="UP000187439">
    <property type="component" value="Unassembled WGS sequence"/>
</dbReference>
<organism evidence="1 2">
    <name type="scientific">Paenibacillus odorifer</name>
    <dbReference type="NCBI Taxonomy" id="189426"/>
    <lineage>
        <taxon>Bacteria</taxon>
        <taxon>Bacillati</taxon>
        <taxon>Bacillota</taxon>
        <taxon>Bacilli</taxon>
        <taxon>Bacillales</taxon>
        <taxon>Paenibacillaceae</taxon>
        <taxon>Paenibacillus</taxon>
    </lineage>
</organism>
<dbReference type="EMBL" id="MPTC01000004">
    <property type="protein sequence ID" value="OMD42577.1"/>
    <property type="molecule type" value="Genomic_DNA"/>
</dbReference>
<dbReference type="RefSeq" id="WP_076118036.1">
    <property type="nucleotide sequence ID" value="NZ_MPTC01000004.1"/>
</dbReference>
<name>A0A1R0Y5F2_9BACL</name>